<dbReference type="OrthoDB" id="6250964at2759"/>
<feature type="domain" description="Ig-like" evidence="3">
    <location>
        <begin position="216"/>
        <end position="300"/>
    </location>
</feature>
<dbReference type="SMART" id="SM00408">
    <property type="entry name" value="IGc2"/>
    <property type="match status" value="2"/>
</dbReference>
<dbReference type="Gene3D" id="2.60.40.10">
    <property type="entry name" value="Immunoglobulins"/>
    <property type="match status" value="4"/>
</dbReference>
<dbReference type="PROSITE" id="PS50835">
    <property type="entry name" value="IG_LIKE"/>
    <property type="match status" value="3"/>
</dbReference>
<dbReference type="AlphaFoldDB" id="A0A6P8TR13"/>
<feature type="domain" description="Ig-like" evidence="3">
    <location>
        <begin position="306"/>
        <end position="386"/>
    </location>
</feature>
<feature type="region of interest" description="Disordered" evidence="1">
    <location>
        <begin position="402"/>
        <end position="458"/>
    </location>
</feature>
<dbReference type="Pfam" id="PF13927">
    <property type="entry name" value="Ig_3"/>
    <property type="match status" value="1"/>
</dbReference>
<dbReference type="InterPro" id="IPR013783">
    <property type="entry name" value="Ig-like_fold"/>
</dbReference>
<feature type="compositionally biased region" description="Basic and acidic residues" evidence="1">
    <location>
        <begin position="402"/>
        <end position="412"/>
    </location>
</feature>
<evidence type="ECO:0000256" key="1">
    <source>
        <dbReference type="SAM" id="MobiDB-lite"/>
    </source>
</evidence>
<proteinExistence type="predicted"/>
<dbReference type="KEGG" id="gacu:117537726"/>
<feature type="signal peptide" evidence="2">
    <location>
        <begin position="1"/>
        <end position="27"/>
    </location>
</feature>
<dbReference type="SUPFAM" id="SSF48726">
    <property type="entry name" value="Immunoglobulin"/>
    <property type="match status" value="3"/>
</dbReference>
<dbReference type="RefSeq" id="XP_034058942.1">
    <property type="nucleotide sequence ID" value="XM_034203051.1"/>
</dbReference>
<dbReference type="GeneID" id="117537726"/>
<dbReference type="InterPro" id="IPR003599">
    <property type="entry name" value="Ig_sub"/>
</dbReference>
<feature type="compositionally biased region" description="Acidic residues" evidence="1">
    <location>
        <begin position="448"/>
        <end position="458"/>
    </location>
</feature>
<dbReference type="InterPro" id="IPR036179">
    <property type="entry name" value="Ig-like_dom_sf"/>
</dbReference>
<keyword evidence="2" id="KW-0732">Signal</keyword>
<accession>A0A6P8TR13</accession>
<dbReference type="SMART" id="SM00409">
    <property type="entry name" value="IG"/>
    <property type="match status" value="3"/>
</dbReference>
<sequence>MRGAAMSFTAAASGLVVFLLSVSVVQGEHGWGVTYSSTEICAVKGSTVEIRCSFTYPSRWKGGVNTVEKTFWFTEKKDGEFVDLTTVSEYAGRVEDLCENNICTLRLRNLRESDSVQYKFRIKTNQDTYFGYPGPTLSVTDLQVQVSRSRSSTLLQCLSSCPPGHTSYIWFKNGHEVKEDTSPDANFRYNSADCYSCALEGYEDFPSPSVYYPKPPSVSVSPSAEIEESSSVTLTCSSDTNPAANYTWYKEDGNAHLSSFNEGPRLFLSSIPSSDSGQYYCRAGNLLGNTRSESISIDVTYAPKPPSVSVSPSAEIEEGSSVTLTCSSDANPAANYTWYKEDQNAHLSSFNEGPRLVLISIQSSDPGQYYCMAENKLGVKTSNSISIDVKLRLLAKKQDTELTNDSEYHQDDSGGLDADSGVSPESVDELDSIPEYENNSHTAAHTEDTEEQVDMMLT</sequence>
<evidence type="ECO:0000259" key="3">
    <source>
        <dbReference type="PROSITE" id="PS50835"/>
    </source>
</evidence>
<evidence type="ECO:0000313" key="5">
    <source>
        <dbReference type="RefSeq" id="XP_034058942.1"/>
    </source>
</evidence>
<feature type="domain" description="Ig-like" evidence="3">
    <location>
        <begin position="135"/>
        <end position="197"/>
    </location>
</feature>
<keyword evidence="4" id="KW-1185">Reference proteome</keyword>
<evidence type="ECO:0000313" key="4">
    <source>
        <dbReference type="Proteomes" id="UP000515161"/>
    </source>
</evidence>
<dbReference type="InterPro" id="IPR007110">
    <property type="entry name" value="Ig-like_dom"/>
</dbReference>
<dbReference type="InParanoid" id="A0A6P8TR13"/>
<dbReference type="PANTHER" id="PTHR46013:SF4">
    <property type="entry name" value="B-CELL RECEPTOR CD22-RELATED"/>
    <property type="match status" value="1"/>
</dbReference>
<name>A0A6P8TR13_GYMAC</name>
<reference evidence="5" key="1">
    <citation type="submission" date="2025-08" db="UniProtKB">
        <authorList>
            <consortium name="RefSeq"/>
        </authorList>
    </citation>
    <scope>IDENTIFICATION</scope>
</reference>
<dbReference type="Proteomes" id="UP000515161">
    <property type="component" value="Unplaced"/>
</dbReference>
<evidence type="ECO:0000256" key="2">
    <source>
        <dbReference type="SAM" id="SignalP"/>
    </source>
</evidence>
<protein>
    <submittedName>
        <fullName evidence="5">B-cell receptor CD22-like</fullName>
    </submittedName>
</protein>
<organism evidence="4 5">
    <name type="scientific">Gymnodraco acuticeps</name>
    <name type="common">Antarctic dragonfish</name>
    <dbReference type="NCBI Taxonomy" id="8218"/>
    <lineage>
        <taxon>Eukaryota</taxon>
        <taxon>Metazoa</taxon>
        <taxon>Chordata</taxon>
        <taxon>Craniata</taxon>
        <taxon>Vertebrata</taxon>
        <taxon>Euteleostomi</taxon>
        <taxon>Actinopterygii</taxon>
        <taxon>Neopterygii</taxon>
        <taxon>Teleostei</taxon>
        <taxon>Neoteleostei</taxon>
        <taxon>Acanthomorphata</taxon>
        <taxon>Eupercaria</taxon>
        <taxon>Perciformes</taxon>
        <taxon>Notothenioidei</taxon>
        <taxon>Bathydraconidae</taxon>
        <taxon>Gymnodraco</taxon>
    </lineage>
</organism>
<gene>
    <name evidence="5" type="primary">LOC117537726</name>
</gene>
<dbReference type="PANTHER" id="PTHR46013">
    <property type="entry name" value="VASCULAR CELL ADHESION MOLECULE 1"/>
    <property type="match status" value="1"/>
</dbReference>
<feature type="chain" id="PRO_5028394782" evidence="2">
    <location>
        <begin position="28"/>
        <end position="458"/>
    </location>
</feature>
<dbReference type="FunCoup" id="A0A6P8TR13">
    <property type="interactions" value="719"/>
</dbReference>
<dbReference type="InterPro" id="IPR003598">
    <property type="entry name" value="Ig_sub2"/>
</dbReference>
<dbReference type="Pfam" id="PF13895">
    <property type="entry name" value="Ig_2"/>
    <property type="match status" value="1"/>
</dbReference>